<dbReference type="GO" id="GO:0007059">
    <property type="term" value="P:chromosome segregation"/>
    <property type="evidence" value="ECO:0007669"/>
    <property type="project" value="TreeGrafter"/>
</dbReference>
<feature type="compositionally biased region" description="Basic and acidic residues" evidence="1">
    <location>
        <begin position="667"/>
        <end position="684"/>
    </location>
</feature>
<dbReference type="Pfam" id="PF02195">
    <property type="entry name" value="ParB_N"/>
    <property type="match status" value="1"/>
</dbReference>
<name>A0A1D8A2Q2_9SPHN</name>
<reference evidence="4" key="1">
    <citation type="journal article" date="2017" name="J. Biotechnol.">
        <title>Complete genome sequence of Novosphingobium resinovorum SA1, a versatile xenobiotic-degrading bacterium capable of utilizing sulfanilic acid.</title>
        <authorList>
            <person name="Hegedus B."/>
            <person name="Kos P.B."/>
            <person name="Balint B."/>
            <person name="Maroti G."/>
            <person name="Gan H.M."/>
            <person name="Perei K."/>
            <person name="Rakhely G."/>
        </authorList>
    </citation>
    <scope>NUCLEOTIDE SEQUENCE [LARGE SCALE GENOMIC DNA]</scope>
    <source>
        <strain evidence="4">SA1</strain>
    </source>
</reference>
<dbReference type="SUPFAM" id="SSF109709">
    <property type="entry name" value="KorB DNA-binding domain-like"/>
    <property type="match status" value="1"/>
</dbReference>
<dbReference type="Proteomes" id="UP000094626">
    <property type="component" value="Chromosome"/>
</dbReference>
<dbReference type="SUPFAM" id="SSF110849">
    <property type="entry name" value="ParB/Sulfiredoxin"/>
    <property type="match status" value="1"/>
</dbReference>
<protein>
    <recommendedName>
        <fullName evidence="2">ParB-like N-terminal domain-containing protein</fullName>
    </recommendedName>
</protein>
<dbReference type="PANTHER" id="PTHR33375">
    <property type="entry name" value="CHROMOSOME-PARTITIONING PROTEIN PARB-RELATED"/>
    <property type="match status" value="1"/>
</dbReference>
<evidence type="ECO:0000256" key="1">
    <source>
        <dbReference type="SAM" id="MobiDB-lite"/>
    </source>
</evidence>
<evidence type="ECO:0000313" key="4">
    <source>
        <dbReference type="Proteomes" id="UP000094626"/>
    </source>
</evidence>
<dbReference type="InterPro" id="IPR050336">
    <property type="entry name" value="Chromosome_partition/occlusion"/>
</dbReference>
<accession>A0A1D8A2Q2</accession>
<dbReference type="SMART" id="SM00470">
    <property type="entry name" value="ParB"/>
    <property type="match status" value="1"/>
</dbReference>
<dbReference type="Gene3D" id="1.10.10.2830">
    <property type="match status" value="1"/>
</dbReference>
<dbReference type="GO" id="GO:0005694">
    <property type="term" value="C:chromosome"/>
    <property type="evidence" value="ECO:0007669"/>
    <property type="project" value="TreeGrafter"/>
</dbReference>
<dbReference type="Gene3D" id="3.90.1530.30">
    <property type="match status" value="1"/>
</dbReference>
<evidence type="ECO:0000313" key="3">
    <source>
        <dbReference type="EMBL" id="AOR76389.1"/>
    </source>
</evidence>
<dbReference type="KEGG" id="nre:BES08_06210"/>
<feature type="domain" description="ParB-like N-terminal" evidence="2">
    <location>
        <begin position="4"/>
        <end position="93"/>
    </location>
</feature>
<keyword evidence="4" id="KW-1185">Reference proteome</keyword>
<sequence>MKLKFIPLDRLAVSKANMRHGRKAPDVSDILPTVRMRGVLQPILVRESAEAGMFEIVAGRRRFHAARIVAAEREASLEGARGDALAAAQDDNTASGAALNPAADAAMAPGTDLPVCTEPAFAEPACAQLACAGIACAILDEADDAAAIEASLIENIARLDPDEVTRWECFTRLVREGRSPEQIGQTFGLPDLAVRRVLALGNLLPRIRDLYRRDEIDALTVRHLTLASKSQQKAWLALMDDAEAWVPRGHQLKNWLFGGQSIPVGHALFDVEGSGLAIIADLFGEAPLIAEVEAFWALQNAAIEARRQQYIEAGWPDAIIVAASEHFHSWEYEKAAKRKGGRVYIDVRANGEVIVHEGYLTRKEAARLARQAEAKSSGESDEGAAASLRPELTAVTRNYIDLHRHAATRAALLDSSGVALRLFVAHALCGSPLWRVSAEPQTAKNEGVHESVTESRGEAVFDARRRAVLSLLGCDGEDTTVVGGTGWASPGRDLTTIFARLMALPDPDVLEVVAVAMGETLAAGSRAVEIAGAEIGLSMTDWWQADDAFFEGLRDREVLLAMLAEVAGSDIAKANEREKGKALKTIIRDHLAGNNGRVRRGNWVPRWMAVPPADYTARGVYAAAMPRGADAKLNGLDDPARRADGGGPAPEGSQGDDAAQEGSGGAEGERDISEDGIMRNRDADGPAVSTGDHEADDSRGPADGQVDAAMAGGQIGPGGPDADDPRLAA</sequence>
<feature type="compositionally biased region" description="Basic and acidic residues" evidence="1">
    <location>
        <begin position="691"/>
        <end position="700"/>
    </location>
</feature>
<dbReference type="InterPro" id="IPR036086">
    <property type="entry name" value="ParB/Sulfiredoxin_sf"/>
</dbReference>
<feature type="region of interest" description="Disordered" evidence="1">
    <location>
        <begin position="632"/>
        <end position="729"/>
    </location>
</feature>
<proteinExistence type="predicted"/>
<gene>
    <name evidence="3" type="ORF">BES08_06210</name>
</gene>
<organism evidence="3 4">
    <name type="scientific">Novosphingobium resinovorum</name>
    <dbReference type="NCBI Taxonomy" id="158500"/>
    <lineage>
        <taxon>Bacteria</taxon>
        <taxon>Pseudomonadati</taxon>
        <taxon>Pseudomonadota</taxon>
        <taxon>Alphaproteobacteria</taxon>
        <taxon>Sphingomonadales</taxon>
        <taxon>Sphingomonadaceae</taxon>
        <taxon>Novosphingobium</taxon>
    </lineage>
</organism>
<dbReference type="EMBL" id="CP017075">
    <property type="protein sequence ID" value="AOR76389.1"/>
    <property type="molecule type" value="Genomic_DNA"/>
</dbReference>
<dbReference type="RefSeq" id="WP_069707844.1">
    <property type="nucleotide sequence ID" value="NZ_CP017075.1"/>
</dbReference>
<dbReference type="AlphaFoldDB" id="A0A1D8A2Q2"/>
<dbReference type="InterPro" id="IPR003115">
    <property type="entry name" value="ParB_N"/>
</dbReference>
<dbReference type="PANTHER" id="PTHR33375:SF7">
    <property type="entry name" value="CHROMOSOME 2-PARTITIONING PROTEIN PARB-RELATED"/>
    <property type="match status" value="1"/>
</dbReference>
<evidence type="ECO:0000259" key="2">
    <source>
        <dbReference type="SMART" id="SM00470"/>
    </source>
</evidence>